<gene>
    <name evidence="2" type="ORF">JEU22_00295</name>
</gene>
<evidence type="ECO:0000313" key="3">
    <source>
        <dbReference type="Proteomes" id="UP000637061"/>
    </source>
</evidence>
<protein>
    <submittedName>
        <fullName evidence="2">Uncharacterized protein</fullName>
    </submittedName>
</protein>
<accession>A0A8I1JIC5</accession>
<evidence type="ECO:0000313" key="2">
    <source>
        <dbReference type="EMBL" id="MBI6882369.1"/>
    </source>
</evidence>
<evidence type="ECO:0000256" key="1">
    <source>
        <dbReference type="SAM" id="Phobius"/>
    </source>
</evidence>
<keyword evidence="1" id="KW-1133">Transmembrane helix</keyword>
<feature type="transmembrane region" description="Helical" evidence="1">
    <location>
        <begin position="133"/>
        <end position="157"/>
    </location>
</feature>
<keyword evidence="1" id="KW-0472">Membrane</keyword>
<reference evidence="2" key="1">
    <citation type="submission" date="2020-12" db="EMBL/GenBank/DDBJ databases">
        <title>Enhanced detection system for hospital associated transmission using whole genome sequencing surveillance.</title>
        <authorList>
            <person name="Harrison L.H."/>
            <person name="Van Tyne D."/>
            <person name="Marsh J.W."/>
            <person name="Griffith M.P."/>
            <person name="Snyder D.J."/>
            <person name="Cooper V.S."/>
            <person name="Mustapha M."/>
        </authorList>
    </citation>
    <scope>NUCLEOTIDE SEQUENCE</scope>
    <source>
        <strain evidence="2">PSB00042</strain>
    </source>
</reference>
<organism evidence="2 3">
    <name type="scientific">Pseudomonas putida</name>
    <name type="common">Arthrobacter siderocapsulatus</name>
    <dbReference type="NCBI Taxonomy" id="303"/>
    <lineage>
        <taxon>Bacteria</taxon>
        <taxon>Pseudomonadati</taxon>
        <taxon>Pseudomonadota</taxon>
        <taxon>Gammaproteobacteria</taxon>
        <taxon>Pseudomonadales</taxon>
        <taxon>Pseudomonadaceae</taxon>
        <taxon>Pseudomonas</taxon>
    </lineage>
</organism>
<comment type="caution">
    <text evidence="2">The sequence shown here is derived from an EMBL/GenBank/DDBJ whole genome shotgun (WGS) entry which is preliminary data.</text>
</comment>
<dbReference type="AlphaFoldDB" id="A0A8I1JIC5"/>
<name>A0A8I1JIC5_PSEPU</name>
<proteinExistence type="predicted"/>
<dbReference type="EMBL" id="JAEHTE010000001">
    <property type="protein sequence ID" value="MBI6882369.1"/>
    <property type="molecule type" value="Genomic_DNA"/>
</dbReference>
<sequence length="271" mass="28473">MNMLKNAAMRAQQAVTETVEAGTNIASEAKKSTSDTVDHIGDALDQAHQSVSCFFRSSTQGLLDSVAGAASSAADGITDAGNAVALTVESGARRVVDSALDAKDLTIIGAAGVVGGTWSKAAGVLKFPFLGEIVGIAVGVGLMPIPVGIGLGLLMLIDSQIEGKQAQIQASADQSIKRRNKERVLEMMNKYGEIPETAIIETKMLKVSINSSQGTISGVVKSGDFKGKKLEELDHHGFFMLIQSCGDDEESRQVLESLERIRLKNVQGAIS</sequence>
<dbReference type="Proteomes" id="UP000637061">
    <property type="component" value="Unassembled WGS sequence"/>
</dbReference>
<keyword evidence="1" id="KW-0812">Transmembrane</keyword>
<dbReference type="RefSeq" id="WP_198745990.1">
    <property type="nucleotide sequence ID" value="NZ_JAEHTE010000001.1"/>
</dbReference>